<dbReference type="Pfam" id="PF08033">
    <property type="entry name" value="Sec23_BS"/>
    <property type="match status" value="1"/>
</dbReference>
<dbReference type="InterPro" id="IPR006895">
    <property type="entry name" value="Znf_Sec23_Sec24"/>
</dbReference>
<evidence type="ECO:0000259" key="6">
    <source>
        <dbReference type="Pfam" id="PF04811"/>
    </source>
</evidence>
<dbReference type="Gene3D" id="1.20.120.730">
    <property type="entry name" value="Sec23/Sec24 helical domain"/>
    <property type="match status" value="1"/>
</dbReference>
<dbReference type="Gene3D" id="2.60.40.1670">
    <property type="entry name" value="beta-sandwich domain of Sec23/24"/>
    <property type="match status" value="1"/>
</dbReference>
<feature type="domain" description="Sec23/Sec24 beta-sandwich" evidence="8">
    <location>
        <begin position="426"/>
        <end position="510"/>
    </location>
</feature>
<comment type="similarity">
    <text evidence="1">Belongs to the SEC23/SEC24 family. SEC24 subfamily.</text>
</comment>
<dbReference type="Pfam" id="PF04810">
    <property type="entry name" value="zf-Sec23_Sec24"/>
    <property type="match status" value="1"/>
</dbReference>
<evidence type="ECO:0000313" key="9">
    <source>
        <dbReference type="EMBL" id="ORX81264.1"/>
    </source>
</evidence>
<dbReference type="SUPFAM" id="SSF81811">
    <property type="entry name" value="Helical domain of Sec23/24"/>
    <property type="match status" value="1"/>
</dbReference>
<reference evidence="9 10" key="1">
    <citation type="submission" date="2016-07" db="EMBL/GenBank/DDBJ databases">
        <title>Pervasive Adenine N6-methylation of Active Genes in Fungi.</title>
        <authorList>
            <consortium name="DOE Joint Genome Institute"/>
            <person name="Mondo S.J."/>
            <person name="Dannebaum R.O."/>
            <person name="Kuo R.C."/>
            <person name="Labutti K."/>
            <person name="Haridas S."/>
            <person name="Kuo A."/>
            <person name="Salamov A."/>
            <person name="Ahrendt S.R."/>
            <person name="Lipzen A."/>
            <person name="Sullivan W."/>
            <person name="Andreopoulos W.B."/>
            <person name="Clum A."/>
            <person name="Lindquist E."/>
            <person name="Daum C."/>
            <person name="Ramamoorthy G.K."/>
            <person name="Gryganskyi A."/>
            <person name="Culley D."/>
            <person name="Magnuson J.K."/>
            <person name="James T.Y."/>
            <person name="O'Malley M.A."/>
            <person name="Stajich J.E."/>
            <person name="Spatafora J.W."/>
            <person name="Visel A."/>
            <person name="Grigoriev I.V."/>
        </authorList>
    </citation>
    <scope>NUCLEOTIDE SEQUENCE [LARGE SCALE GENOMIC DNA]</scope>
    <source>
        <strain evidence="9 10">CBS 931.73</strain>
    </source>
</reference>
<dbReference type="PANTHER" id="PTHR13803">
    <property type="entry name" value="SEC24-RELATED PROTEIN"/>
    <property type="match status" value="1"/>
</dbReference>
<dbReference type="InterPro" id="IPR041742">
    <property type="entry name" value="Sec24-like_trunk_dom"/>
</dbReference>
<organism evidence="9 10">
    <name type="scientific">Basidiobolus meristosporus CBS 931.73</name>
    <dbReference type="NCBI Taxonomy" id="1314790"/>
    <lineage>
        <taxon>Eukaryota</taxon>
        <taxon>Fungi</taxon>
        <taxon>Fungi incertae sedis</taxon>
        <taxon>Zoopagomycota</taxon>
        <taxon>Entomophthoromycotina</taxon>
        <taxon>Basidiobolomycetes</taxon>
        <taxon>Basidiobolales</taxon>
        <taxon>Basidiobolaceae</taxon>
        <taxon>Basidiobolus</taxon>
    </lineage>
</organism>
<keyword evidence="10" id="KW-1185">Reference proteome</keyword>
<dbReference type="InterPro" id="IPR012990">
    <property type="entry name" value="Beta-sandwich_Sec23_24"/>
</dbReference>
<dbReference type="CDD" id="cd01479">
    <property type="entry name" value="Sec24-like"/>
    <property type="match status" value="1"/>
</dbReference>
<dbReference type="Pfam" id="PF04815">
    <property type="entry name" value="Sec23_helical"/>
    <property type="match status" value="1"/>
</dbReference>
<dbReference type="EMBL" id="MCFE01000710">
    <property type="protein sequence ID" value="ORX81264.1"/>
    <property type="molecule type" value="Genomic_DNA"/>
</dbReference>
<dbReference type="InterPro" id="IPR006900">
    <property type="entry name" value="Sec23/24_helical_dom"/>
</dbReference>
<evidence type="ECO:0000259" key="7">
    <source>
        <dbReference type="Pfam" id="PF04815"/>
    </source>
</evidence>
<keyword evidence="2" id="KW-0813">Transport</keyword>
<dbReference type="GO" id="GO:0000149">
    <property type="term" value="F:SNARE binding"/>
    <property type="evidence" value="ECO:0007669"/>
    <property type="project" value="TreeGrafter"/>
</dbReference>
<evidence type="ECO:0000256" key="3">
    <source>
        <dbReference type="ARBA" id="ARBA00022927"/>
    </source>
</evidence>
<dbReference type="OrthoDB" id="49016at2759"/>
<evidence type="ECO:0000256" key="1">
    <source>
        <dbReference type="ARBA" id="ARBA00008334"/>
    </source>
</evidence>
<feature type="domain" description="Sec23/Sec24 trunk" evidence="6">
    <location>
        <begin position="184"/>
        <end position="421"/>
    </location>
</feature>
<evidence type="ECO:0000259" key="5">
    <source>
        <dbReference type="Pfam" id="PF04810"/>
    </source>
</evidence>
<dbReference type="InterPro" id="IPR050550">
    <property type="entry name" value="SEC23_SEC24_subfamily"/>
</dbReference>
<dbReference type="PANTHER" id="PTHR13803:SF4">
    <property type="entry name" value="SECRETORY 24CD, ISOFORM C"/>
    <property type="match status" value="1"/>
</dbReference>
<dbReference type="SUPFAM" id="SSF53300">
    <property type="entry name" value="vWA-like"/>
    <property type="match status" value="1"/>
</dbReference>
<name>A0A1Y1X7F2_9FUNG</name>
<dbReference type="Gene3D" id="3.40.50.410">
    <property type="entry name" value="von Willebrand factor, type A domain"/>
    <property type="match status" value="1"/>
</dbReference>
<dbReference type="InterPro" id="IPR029006">
    <property type="entry name" value="ADF-H/Gelsolin-like_dom_sf"/>
</dbReference>
<evidence type="ECO:0000259" key="8">
    <source>
        <dbReference type="Pfam" id="PF08033"/>
    </source>
</evidence>
<feature type="domain" description="Sec23/Sec24 helical" evidence="7">
    <location>
        <begin position="522"/>
        <end position="622"/>
    </location>
</feature>
<dbReference type="GO" id="GO:0030127">
    <property type="term" value="C:COPII vesicle coat"/>
    <property type="evidence" value="ECO:0007669"/>
    <property type="project" value="InterPro"/>
</dbReference>
<gene>
    <name evidence="9" type="ORF">K493DRAFT_242055</name>
</gene>
<dbReference type="InParanoid" id="A0A1Y1X7F2"/>
<dbReference type="GO" id="GO:0090110">
    <property type="term" value="P:COPII-coated vesicle cargo loading"/>
    <property type="evidence" value="ECO:0007669"/>
    <property type="project" value="TreeGrafter"/>
</dbReference>
<dbReference type="Gene3D" id="3.40.20.10">
    <property type="entry name" value="Severin"/>
    <property type="match status" value="1"/>
</dbReference>
<keyword evidence="3" id="KW-0653">Protein transport</keyword>
<dbReference type="SUPFAM" id="SSF82919">
    <property type="entry name" value="Zn-finger domain of Sec23/24"/>
    <property type="match status" value="1"/>
</dbReference>
<dbReference type="InterPro" id="IPR036465">
    <property type="entry name" value="vWFA_dom_sf"/>
</dbReference>
<feature type="domain" description="Zinc finger Sec23/Sec24-type" evidence="5">
    <location>
        <begin position="109"/>
        <end position="147"/>
    </location>
</feature>
<dbReference type="InterPro" id="IPR036180">
    <property type="entry name" value="Gelsolin-like_dom_sf"/>
</dbReference>
<dbReference type="AlphaFoldDB" id="A0A1Y1X7F2"/>
<dbReference type="Pfam" id="PF00626">
    <property type="entry name" value="Gelsolin"/>
    <property type="match status" value="1"/>
</dbReference>
<evidence type="ECO:0000313" key="10">
    <source>
        <dbReference type="Proteomes" id="UP000193498"/>
    </source>
</evidence>
<evidence type="ECO:0000256" key="2">
    <source>
        <dbReference type="ARBA" id="ARBA00022448"/>
    </source>
</evidence>
<dbReference type="InterPro" id="IPR007123">
    <property type="entry name" value="Gelsolin-like_dom"/>
</dbReference>
<feature type="domain" description="Gelsolin-like" evidence="4">
    <location>
        <begin position="649"/>
        <end position="719"/>
    </location>
</feature>
<dbReference type="STRING" id="1314790.A0A1Y1X7F2"/>
<comment type="caution">
    <text evidence="9">The sequence shown here is derived from an EMBL/GenBank/DDBJ whole genome shotgun (WGS) entry which is preliminary data.</text>
</comment>
<dbReference type="SUPFAM" id="SSF81995">
    <property type="entry name" value="beta-sandwich domain of Sec23/24"/>
    <property type="match status" value="1"/>
</dbReference>
<dbReference type="InterPro" id="IPR036175">
    <property type="entry name" value="Sec23/24_helical_dom_sf"/>
</dbReference>
<dbReference type="GO" id="GO:0008270">
    <property type="term" value="F:zinc ion binding"/>
    <property type="evidence" value="ECO:0007669"/>
    <property type="project" value="InterPro"/>
</dbReference>
<dbReference type="Pfam" id="PF04811">
    <property type="entry name" value="Sec23_trunk"/>
    <property type="match status" value="1"/>
</dbReference>
<protein>
    <submittedName>
        <fullName evidence="9">Uncharacterized protein</fullName>
    </submittedName>
</protein>
<accession>A0A1Y1X7F2</accession>
<dbReference type="FunCoup" id="A0A1Y1X7F2">
    <property type="interactions" value="986"/>
</dbReference>
<dbReference type="GO" id="GO:0070971">
    <property type="term" value="C:endoplasmic reticulum exit site"/>
    <property type="evidence" value="ECO:0007669"/>
    <property type="project" value="TreeGrafter"/>
</dbReference>
<sequence>MDNPPRNRIDPDQIPSHIAVQEQNQKNFIDTPYMTYSRTGVPLASTNFKAIDEGCCNPRFMRMTMYNIPASPDLLKSSHMPLGMIVQPLAELRHDEAPIDVVDFGEAGPIRCNRCQGYINPFVTFIDGGRKFVCNLCQFANEVPDSYFSNLDMNGRRLDIDMRPELRCGTVEFVATKEYCIRPPVPASYIFAIDVSWNAVQNGMLASAAQAIRDSLYSGNGIAQGIRVGIITYDRSVHFYNLSANLEQAQMMVVPDVNDVFVPLSEGFLIDPYQSKAVIEDLLENLPTMFGNNRIVEPALGAAMQSSYMALKDFGGKVFVFHTCLPTFGPGSLKNRDDVKLAGTDKEKTLFAPQDAFYKDLGASFVESGISVDMFSFTNTYVDIATIGTLSALTGGDIHHYPNFDAQKDGFKFNQELRHNVSRQYGFNGVLRIRCSNGLSVDDHFGNFYMRNATDVEFGGIDSDKSIGVVLKHDAKVDEKLDATFQCALLYTTATGQRRIRLHNLSVPTTTLMANMFKYAEMDATLNLMVKSAVTLALDTSLKAVRDKLTEQCYHILGAYRKHCASATSPGQLILPEALKLFPLNTLTVLKSRALRNGVDISVDSRVVCMRLLRSIGVSQSIAYFYPRLFPIHNLTENVAYEDEQGVFHLPPMIRDSYSRLEANGVYLLENTQTLMCWIGKEVSPEFLQSLFGVASLSGVDPRIRALPVLDNPISKQVQTLVQHLQKNRVRYPVLQIVRQSMDQVELEFANLLVEDKNNDNMSYVDYLCFIHRQIQHELSTD</sequence>
<proteinExistence type="inferred from homology"/>
<dbReference type="SUPFAM" id="SSF82754">
    <property type="entry name" value="C-terminal, gelsolin-like domain of Sec23/24"/>
    <property type="match status" value="1"/>
</dbReference>
<dbReference type="InterPro" id="IPR006896">
    <property type="entry name" value="Sec23/24_trunk_dom"/>
</dbReference>
<dbReference type="InterPro" id="IPR036174">
    <property type="entry name" value="Znf_Sec23_Sec24_sf"/>
</dbReference>
<dbReference type="GO" id="GO:0006886">
    <property type="term" value="P:intracellular protein transport"/>
    <property type="evidence" value="ECO:0007669"/>
    <property type="project" value="InterPro"/>
</dbReference>
<dbReference type="Gene3D" id="2.30.30.380">
    <property type="entry name" value="Zn-finger domain of Sec23/24"/>
    <property type="match status" value="1"/>
</dbReference>
<dbReference type="Proteomes" id="UP000193498">
    <property type="component" value="Unassembled WGS sequence"/>
</dbReference>
<evidence type="ECO:0000259" key="4">
    <source>
        <dbReference type="Pfam" id="PF00626"/>
    </source>
</evidence>